<dbReference type="AlphaFoldDB" id="A0A8S1QWP1"/>
<protein>
    <submittedName>
        <fullName evidence="1">Uncharacterized protein</fullName>
    </submittedName>
</protein>
<evidence type="ECO:0000313" key="2">
    <source>
        <dbReference type="Proteomes" id="UP000692954"/>
    </source>
</evidence>
<organism evidence="1 2">
    <name type="scientific">Paramecium sonneborni</name>
    <dbReference type="NCBI Taxonomy" id="65129"/>
    <lineage>
        <taxon>Eukaryota</taxon>
        <taxon>Sar</taxon>
        <taxon>Alveolata</taxon>
        <taxon>Ciliophora</taxon>
        <taxon>Intramacronucleata</taxon>
        <taxon>Oligohymenophorea</taxon>
        <taxon>Peniculida</taxon>
        <taxon>Parameciidae</taxon>
        <taxon>Paramecium</taxon>
    </lineage>
</organism>
<sequence length="52" mass="6332">MIVKWNIDMQIRIQKKNIVGGWDNIWKFLKDLIKNEIAKQFKNLGKNIRNIY</sequence>
<keyword evidence="2" id="KW-1185">Reference proteome</keyword>
<accession>A0A8S1QWP1</accession>
<comment type="caution">
    <text evidence="1">The sequence shown here is derived from an EMBL/GenBank/DDBJ whole genome shotgun (WGS) entry which is preliminary data.</text>
</comment>
<evidence type="ECO:0000313" key="1">
    <source>
        <dbReference type="EMBL" id="CAD8118830.1"/>
    </source>
</evidence>
<dbReference type="EMBL" id="CAJJDN010000118">
    <property type="protein sequence ID" value="CAD8118830.1"/>
    <property type="molecule type" value="Genomic_DNA"/>
</dbReference>
<reference evidence="1" key="1">
    <citation type="submission" date="2021-01" db="EMBL/GenBank/DDBJ databases">
        <authorList>
            <consortium name="Genoscope - CEA"/>
            <person name="William W."/>
        </authorList>
    </citation>
    <scope>NUCLEOTIDE SEQUENCE</scope>
</reference>
<name>A0A8S1QWP1_9CILI</name>
<proteinExistence type="predicted"/>
<dbReference type="Proteomes" id="UP000692954">
    <property type="component" value="Unassembled WGS sequence"/>
</dbReference>
<gene>
    <name evidence="1" type="ORF">PSON_ATCC_30995.1.T1180185</name>
</gene>